<keyword evidence="3" id="KW-1185">Reference proteome</keyword>
<dbReference type="InterPro" id="IPR047930">
    <property type="entry name" value="Transpos_IS6"/>
</dbReference>
<protein>
    <submittedName>
        <fullName evidence="2">Transposase</fullName>
    </submittedName>
</protein>
<dbReference type="Proteomes" id="UP000679213">
    <property type="component" value="Chromosome I"/>
</dbReference>
<dbReference type="AlphaFoldDB" id="A0A8D6PWA6"/>
<sequence length="213" mass="25200">MNLTIETLKERIGKNIFKRNKKSIEIKILAGILYYLGLSLRKVSLFLSQFESISHESVRTYYHKIKEILNEPERKTRNLIAIDETKLKFGNETIYVWSAIDVESKECLGIYISKTRSCLDTILFVRSILKFCSNKPKILVDGGRWYPWALQKLGLKFERVRFGLRNCVESFFSLLKRRTKSFYNRFPNNCKFVTVISWFKSFVSFYNWLLSLS</sequence>
<organism evidence="2 3">
    <name type="scientific">Methanocaldococcus lauensis</name>
    <dbReference type="NCBI Taxonomy" id="2546128"/>
    <lineage>
        <taxon>Archaea</taxon>
        <taxon>Methanobacteriati</taxon>
        <taxon>Methanobacteriota</taxon>
        <taxon>Methanomada group</taxon>
        <taxon>Methanococci</taxon>
        <taxon>Methanococcales</taxon>
        <taxon>Methanocaldococcaceae</taxon>
        <taxon>Methanocaldococcus</taxon>
    </lineage>
</organism>
<gene>
    <name evidence="2" type="ORF">MLAUSG7_0059</name>
</gene>
<dbReference type="NCBIfam" id="NF033587">
    <property type="entry name" value="transpos_IS6"/>
    <property type="match status" value="1"/>
</dbReference>
<evidence type="ECO:0000313" key="2">
    <source>
        <dbReference type="EMBL" id="CAB3287167.1"/>
    </source>
</evidence>
<dbReference type="PANTHER" id="PTHR39967">
    <property type="match status" value="1"/>
</dbReference>
<dbReference type="EMBL" id="LR792632">
    <property type="protein sequence ID" value="CAB3287167.1"/>
    <property type="molecule type" value="Genomic_DNA"/>
</dbReference>
<evidence type="ECO:0000313" key="3">
    <source>
        <dbReference type="Proteomes" id="UP000679213"/>
    </source>
</evidence>
<name>A0A8D6PWA6_9EURY</name>
<dbReference type="RefSeq" id="WP_214399998.1">
    <property type="nucleotide sequence ID" value="NZ_LR792632.1"/>
</dbReference>
<dbReference type="PANTHER" id="PTHR39967:SF1">
    <property type="entry name" value="ISH14-TYPE TRANSPOSASE HSIRS44"/>
    <property type="match status" value="1"/>
</dbReference>
<reference evidence="2 3" key="1">
    <citation type="submission" date="2020-04" db="EMBL/GenBank/DDBJ databases">
        <authorList>
            <consortium name="Genoscope - CEA"/>
            <person name="William W."/>
        </authorList>
    </citation>
    <scope>NUCLEOTIDE SEQUENCE [LARGE SCALE GENOMIC DNA]</scope>
    <source>
        <strain evidence="2 3">SG7</strain>
    </source>
</reference>
<evidence type="ECO:0000259" key="1">
    <source>
        <dbReference type="Pfam" id="PF13610"/>
    </source>
</evidence>
<proteinExistence type="predicted"/>
<feature type="domain" description="DDE" evidence="1">
    <location>
        <begin position="81"/>
        <end position="182"/>
    </location>
</feature>
<dbReference type="InterPro" id="IPR012337">
    <property type="entry name" value="RNaseH-like_sf"/>
</dbReference>
<dbReference type="GeneID" id="65882866"/>
<dbReference type="SUPFAM" id="SSF53098">
    <property type="entry name" value="Ribonuclease H-like"/>
    <property type="match status" value="1"/>
</dbReference>
<dbReference type="Pfam" id="PF13610">
    <property type="entry name" value="DDE_Tnp_IS240"/>
    <property type="match status" value="1"/>
</dbReference>
<dbReference type="KEGG" id="mesg:MLAUSG7_0059"/>
<dbReference type="InterPro" id="IPR032874">
    <property type="entry name" value="DDE_dom"/>
</dbReference>
<accession>A0A8D6PWA6</accession>